<dbReference type="PROSITE" id="PS50076">
    <property type="entry name" value="DNAJ_2"/>
    <property type="match status" value="1"/>
</dbReference>
<accession>A0AAV3TXR1</accession>
<dbReference type="CDD" id="cd06257">
    <property type="entry name" value="DnaJ"/>
    <property type="match status" value="1"/>
</dbReference>
<evidence type="ECO:0000259" key="8">
    <source>
        <dbReference type="PROSITE" id="PS50076"/>
    </source>
</evidence>
<dbReference type="InterPro" id="IPR036869">
    <property type="entry name" value="J_dom_sf"/>
</dbReference>
<evidence type="ECO:0000256" key="3">
    <source>
        <dbReference type="ARBA" id="ARBA00022989"/>
    </source>
</evidence>
<dbReference type="PANTHER" id="PTHR12763">
    <property type="match status" value="1"/>
</dbReference>
<comment type="subcellular location">
    <subcellularLocation>
        <location evidence="1">Membrane</location>
        <topology evidence="1">Single-pass membrane protein</topology>
    </subcellularLocation>
</comment>
<dbReference type="RefSeq" id="WP_345415367.1">
    <property type="nucleotide sequence ID" value="NZ_AP031496.1"/>
</dbReference>
<proteinExistence type="inferred from homology"/>
<dbReference type="SUPFAM" id="SSF46565">
    <property type="entry name" value="Chaperone J-domain"/>
    <property type="match status" value="1"/>
</dbReference>
<keyword evidence="4 7" id="KW-0472">Membrane</keyword>
<keyword evidence="5" id="KW-0143">Chaperone</keyword>
<feature type="transmembrane region" description="Helical" evidence="7">
    <location>
        <begin position="57"/>
        <end position="77"/>
    </location>
</feature>
<comment type="caution">
    <text evidence="9">The sequence shown here is derived from an EMBL/GenBank/DDBJ whole genome shotgun (WGS) entry which is preliminary data.</text>
</comment>
<reference evidence="10" key="1">
    <citation type="journal article" date="2019" name="Int. J. Syst. Evol. Microbiol.">
        <title>The Global Catalogue of Microorganisms (GCM) 10K type strain sequencing project: providing services to taxonomists for standard genome sequencing and annotation.</title>
        <authorList>
            <consortium name="The Broad Institute Genomics Platform"/>
            <consortium name="The Broad Institute Genome Sequencing Center for Infectious Disease"/>
            <person name="Wu L."/>
            <person name="Ma J."/>
        </authorList>
    </citation>
    <scope>NUCLEOTIDE SEQUENCE [LARGE SCALE GENOMIC DNA]</scope>
    <source>
        <strain evidence="10">JCM 19134</strain>
    </source>
</reference>
<dbReference type="InterPro" id="IPR001623">
    <property type="entry name" value="DnaJ_domain"/>
</dbReference>
<keyword evidence="2 7" id="KW-0812">Transmembrane</keyword>
<feature type="transmembrane region" description="Helical" evidence="7">
    <location>
        <begin position="6"/>
        <end position="22"/>
    </location>
</feature>
<dbReference type="PANTHER" id="PTHR12763:SF28">
    <property type="entry name" value="GEO10507P1-RELATED"/>
    <property type="match status" value="1"/>
</dbReference>
<evidence type="ECO:0000256" key="2">
    <source>
        <dbReference type="ARBA" id="ARBA00022692"/>
    </source>
</evidence>
<dbReference type="Proteomes" id="UP001409585">
    <property type="component" value="Unassembled WGS sequence"/>
</dbReference>
<evidence type="ECO:0000256" key="7">
    <source>
        <dbReference type="SAM" id="Phobius"/>
    </source>
</evidence>
<protein>
    <recommendedName>
        <fullName evidence="8">J domain-containing protein</fullName>
    </recommendedName>
</protein>
<evidence type="ECO:0000256" key="1">
    <source>
        <dbReference type="ARBA" id="ARBA00004167"/>
    </source>
</evidence>
<dbReference type="Gene3D" id="1.10.287.110">
    <property type="entry name" value="DnaJ domain"/>
    <property type="match status" value="1"/>
</dbReference>
<evidence type="ECO:0000256" key="5">
    <source>
        <dbReference type="ARBA" id="ARBA00023186"/>
    </source>
</evidence>
<dbReference type="SMART" id="SM00271">
    <property type="entry name" value="DnaJ"/>
    <property type="match status" value="1"/>
</dbReference>
<gene>
    <name evidence="9" type="ORF">GCM10025791_00990</name>
</gene>
<name>A0AAV3TXR1_9ALTE</name>
<evidence type="ECO:0000256" key="4">
    <source>
        <dbReference type="ARBA" id="ARBA00023136"/>
    </source>
</evidence>
<evidence type="ECO:0000313" key="9">
    <source>
        <dbReference type="EMBL" id="GAA4929135.1"/>
    </source>
</evidence>
<dbReference type="GO" id="GO:0016020">
    <property type="term" value="C:membrane"/>
    <property type="evidence" value="ECO:0007669"/>
    <property type="project" value="UniProtKB-SubCell"/>
</dbReference>
<evidence type="ECO:0000256" key="6">
    <source>
        <dbReference type="ARBA" id="ARBA00038105"/>
    </source>
</evidence>
<comment type="similarity">
    <text evidence="6">Belongs to the TIM14 family.</text>
</comment>
<feature type="domain" description="J" evidence="8">
    <location>
        <begin position="183"/>
        <end position="235"/>
    </location>
</feature>
<dbReference type="EMBL" id="BAABLX010000001">
    <property type="protein sequence ID" value="GAA4929135.1"/>
    <property type="molecule type" value="Genomic_DNA"/>
</dbReference>
<keyword evidence="10" id="KW-1185">Reference proteome</keyword>
<keyword evidence="3 7" id="KW-1133">Transmembrane helix</keyword>
<sequence>MITRFLLILAVMGICFYSINYIRRQPPEEQKKLWWKAGLLGGGATLALLAFTGKLHWVGLLIAAVVPLFKSLLSLATRTMPVILPWMQQKAQQKNQQARSTNTEHLQFVVDKNGDMGGMVLKGALSGKQLKDLTEPQLLAFLQQCRPCRDSHDVLVAYLNRYHPHLLKRKNSGATHTDLTESQALQILGLSTGASKDDIVTAHRSLIQKLHPDRGGNDYLAAQINAAKDLLLTKR</sequence>
<organism evidence="9 10">
    <name type="scientific">Halioxenophilus aromaticivorans</name>
    <dbReference type="NCBI Taxonomy" id="1306992"/>
    <lineage>
        <taxon>Bacteria</taxon>
        <taxon>Pseudomonadati</taxon>
        <taxon>Pseudomonadota</taxon>
        <taxon>Gammaproteobacteria</taxon>
        <taxon>Alteromonadales</taxon>
        <taxon>Alteromonadaceae</taxon>
        <taxon>Halioxenophilus</taxon>
    </lineage>
</organism>
<feature type="transmembrane region" description="Helical" evidence="7">
    <location>
        <begin position="34"/>
        <end position="51"/>
    </location>
</feature>
<evidence type="ECO:0000313" key="10">
    <source>
        <dbReference type="Proteomes" id="UP001409585"/>
    </source>
</evidence>
<dbReference type="AlphaFoldDB" id="A0AAV3TXR1"/>